<proteinExistence type="predicted"/>
<organism evidence="2 3">
    <name type="scientific">Albimonas pacifica</name>
    <dbReference type="NCBI Taxonomy" id="1114924"/>
    <lineage>
        <taxon>Bacteria</taxon>
        <taxon>Pseudomonadati</taxon>
        <taxon>Pseudomonadota</taxon>
        <taxon>Alphaproteobacteria</taxon>
        <taxon>Rhodobacterales</taxon>
        <taxon>Paracoccaceae</taxon>
        <taxon>Albimonas</taxon>
    </lineage>
</organism>
<evidence type="ECO:0000313" key="2">
    <source>
        <dbReference type="EMBL" id="SFI90429.1"/>
    </source>
</evidence>
<evidence type="ECO:0000313" key="3">
    <source>
        <dbReference type="Proteomes" id="UP000199377"/>
    </source>
</evidence>
<dbReference type="RefSeq" id="WP_092863687.1">
    <property type="nucleotide sequence ID" value="NZ_FOQH01000010.1"/>
</dbReference>
<keyword evidence="3" id="KW-1185">Reference proteome</keyword>
<dbReference type="OrthoDB" id="9776669at2"/>
<dbReference type="Proteomes" id="UP000199377">
    <property type="component" value="Unassembled WGS sequence"/>
</dbReference>
<reference evidence="2 3" key="1">
    <citation type="submission" date="2016-10" db="EMBL/GenBank/DDBJ databases">
        <authorList>
            <person name="de Groot N.N."/>
        </authorList>
    </citation>
    <scope>NUCLEOTIDE SEQUENCE [LARGE SCALE GENOMIC DNA]</scope>
    <source>
        <strain evidence="2 3">CGMCC 1.11030</strain>
    </source>
</reference>
<dbReference type="STRING" id="1114924.SAMN05216258_110256"/>
<protein>
    <recommendedName>
        <fullName evidence="4">TRAP transporter solute receptor, TAXI family</fullName>
    </recommendedName>
</protein>
<dbReference type="SUPFAM" id="SSF53850">
    <property type="entry name" value="Periplasmic binding protein-like II"/>
    <property type="match status" value="1"/>
</dbReference>
<dbReference type="PANTHER" id="PTHR42941:SF1">
    <property type="entry name" value="SLL1037 PROTEIN"/>
    <property type="match status" value="1"/>
</dbReference>
<dbReference type="InterPro" id="IPR011852">
    <property type="entry name" value="TRAP_TAXI"/>
</dbReference>
<accession>A0A1I3M070</accession>
<feature type="chain" id="PRO_5011532603" description="TRAP transporter solute receptor, TAXI family" evidence="1">
    <location>
        <begin position="25"/>
        <end position="329"/>
    </location>
</feature>
<dbReference type="Pfam" id="PF16868">
    <property type="entry name" value="NMT1_3"/>
    <property type="match status" value="1"/>
</dbReference>
<feature type="signal peptide" evidence="1">
    <location>
        <begin position="1"/>
        <end position="24"/>
    </location>
</feature>
<dbReference type="AlphaFoldDB" id="A0A1I3M070"/>
<dbReference type="EMBL" id="FOQH01000010">
    <property type="protein sequence ID" value="SFI90429.1"/>
    <property type="molecule type" value="Genomic_DNA"/>
</dbReference>
<evidence type="ECO:0000256" key="1">
    <source>
        <dbReference type="SAM" id="SignalP"/>
    </source>
</evidence>
<dbReference type="PANTHER" id="PTHR42941">
    <property type="entry name" value="SLL1037 PROTEIN"/>
    <property type="match status" value="1"/>
</dbReference>
<dbReference type="Gene3D" id="3.40.190.10">
    <property type="entry name" value="Periplasmic binding protein-like II"/>
    <property type="match status" value="2"/>
</dbReference>
<name>A0A1I3M070_9RHOB</name>
<keyword evidence="1" id="KW-0732">Signal</keyword>
<evidence type="ECO:0008006" key="4">
    <source>
        <dbReference type="Google" id="ProtNLM"/>
    </source>
</evidence>
<dbReference type="NCBIfam" id="TIGR02122">
    <property type="entry name" value="TRAP_TAXI"/>
    <property type="match status" value="1"/>
</dbReference>
<sequence length="329" mass="34466">MIRTPLKTGALLAALAVPLAPLSAAEVNESVCGASPGGLWSLVGAGLDAALKAEAPGSVMTYQTSSGGLANVVQVKNGACAFGMANDGDLAFAKAGTEPFKAPVEGLQAIAVLYDWAPVWWIARADVAEEYGLESLADIAQKKPPLRIVFNRKGLLTSAITESTLEALGVTIADVEEWGGSVQFQASGEQTDLMINGRADLLANTLFEGHRSFAEMTAATPLKLLSVPDDAAAAVIEKYSLKPWTISAEANPGGDEAVKTVTTSIILFADASMDEETAYTVTKAMLDNPDKMAAVSAAMQRFTPEGMKDQSVIEFHPGALRAYREAGLM</sequence>
<gene>
    <name evidence="2" type="ORF">SAMN05216258_110256</name>
</gene>